<dbReference type="InterPro" id="IPR003265">
    <property type="entry name" value="HhH-GPD_domain"/>
</dbReference>
<dbReference type="GO" id="GO:0051536">
    <property type="term" value="F:iron-sulfur cluster binding"/>
    <property type="evidence" value="ECO:0007669"/>
    <property type="project" value="UniProtKB-KW"/>
</dbReference>
<evidence type="ECO:0000256" key="4">
    <source>
        <dbReference type="ARBA" id="ARBA00008343"/>
    </source>
</evidence>
<dbReference type="InterPro" id="IPR004036">
    <property type="entry name" value="Endonuclease-III-like_CS2"/>
</dbReference>
<keyword evidence="12" id="KW-0234">DNA repair</keyword>
<feature type="domain" description="HhH-GPD" evidence="14">
    <location>
        <begin position="44"/>
        <end position="192"/>
    </location>
</feature>
<evidence type="ECO:0000259" key="14">
    <source>
        <dbReference type="SMART" id="SM00478"/>
    </source>
</evidence>
<dbReference type="InterPro" id="IPR023170">
    <property type="entry name" value="HhH_base_excis_C"/>
</dbReference>
<proteinExistence type="inferred from homology"/>
<dbReference type="CDD" id="cd00056">
    <property type="entry name" value="ENDO3c"/>
    <property type="match status" value="1"/>
</dbReference>
<comment type="cofactor">
    <cofactor evidence="2">
        <name>[4Fe-4S] cluster</name>
        <dbReference type="ChEBI" id="CHEBI:49883"/>
    </cofactor>
</comment>
<evidence type="ECO:0000256" key="6">
    <source>
        <dbReference type="ARBA" id="ARBA00022023"/>
    </source>
</evidence>
<evidence type="ECO:0000256" key="10">
    <source>
        <dbReference type="ARBA" id="ARBA00023004"/>
    </source>
</evidence>
<dbReference type="GO" id="GO:0006298">
    <property type="term" value="P:mismatch repair"/>
    <property type="evidence" value="ECO:0007669"/>
    <property type="project" value="TreeGrafter"/>
</dbReference>
<dbReference type="PANTHER" id="PTHR42944">
    <property type="entry name" value="ADENINE DNA GLYCOSYLASE"/>
    <property type="match status" value="1"/>
</dbReference>
<keyword evidence="11" id="KW-0411">Iron-sulfur</keyword>
<evidence type="ECO:0000256" key="5">
    <source>
        <dbReference type="ARBA" id="ARBA00012045"/>
    </source>
</evidence>
<dbReference type="InterPro" id="IPR000445">
    <property type="entry name" value="HhH_motif"/>
</dbReference>
<name>A0A7C4ETY4_9BACT</name>
<comment type="similarity">
    <text evidence="4">Belongs to the Nth/MutY family.</text>
</comment>
<gene>
    <name evidence="15" type="ORF">ENV54_03120</name>
</gene>
<comment type="function">
    <text evidence="3">Adenine glycosylase active on G-A mispairs. MutY also corrects error-prone DNA synthesis past GO lesions which are due to the oxidatively damaged form of guanine: 7,8-dihydro-8-oxoguanine (8-oxo-dGTP).</text>
</comment>
<comment type="catalytic activity">
    <reaction evidence="1">
        <text>Hydrolyzes free adenine bases from 7,8-dihydro-8-oxoguanine:adenine mismatched double-stranded DNA, leaving an apurinic site.</text>
        <dbReference type="EC" id="3.2.2.31"/>
    </reaction>
</comment>
<dbReference type="InterPro" id="IPR044298">
    <property type="entry name" value="MIG/MutY"/>
</dbReference>
<keyword evidence="13" id="KW-0326">Glycosidase</keyword>
<evidence type="ECO:0000313" key="15">
    <source>
        <dbReference type="EMBL" id="HGH60273.1"/>
    </source>
</evidence>
<organism evidence="15">
    <name type="scientific">Desulfomonile tiedjei</name>
    <dbReference type="NCBI Taxonomy" id="2358"/>
    <lineage>
        <taxon>Bacteria</taxon>
        <taxon>Pseudomonadati</taxon>
        <taxon>Thermodesulfobacteriota</taxon>
        <taxon>Desulfomonilia</taxon>
        <taxon>Desulfomonilales</taxon>
        <taxon>Desulfomonilaceae</taxon>
        <taxon>Desulfomonile</taxon>
    </lineage>
</organism>
<evidence type="ECO:0000256" key="12">
    <source>
        <dbReference type="ARBA" id="ARBA00023204"/>
    </source>
</evidence>
<dbReference type="Gene3D" id="1.10.1670.10">
    <property type="entry name" value="Helix-hairpin-Helix base-excision DNA repair enzymes (C-terminal)"/>
    <property type="match status" value="1"/>
</dbReference>
<dbReference type="GO" id="GO:0034039">
    <property type="term" value="F:8-oxo-7,8-dihydroguanine DNA N-glycosylase activity"/>
    <property type="evidence" value="ECO:0007669"/>
    <property type="project" value="TreeGrafter"/>
</dbReference>
<dbReference type="AlphaFoldDB" id="A0A7C4ETY4"/>
<evidence type="ECO:0000256" key="11">
    <source>
        <dbReference type="ARBA" id="ARBA00023014"/>
    </source>
</evidence>
<dbReference type="GO" id="GO:0032357">
    <property type="term" value="F:oxidized purine DNA binding"/>
    <property type="evidence" value="ECO:0007669"/>
    <property type="project" value="TreeGrafter"/>
</dbReference>
<dbReference type="Pfam" id="PF00633">
    <property type="entry name" value="HHH"/>
    <property type="match status" value="1"/>
</dbReference>
<keyword evidence="7" id="KW-0479">Metal-binding</keyword>
<evidence type="ECO:0000256" key="13">
    <source>
        <dbReference type="ARBA" id="ARBA00023295"/>
    </source>
</evidence>
<protein>
    <recommendedName>
        <fullName evidence="6">Adenine DNA glycosylase</fullName>
        <ecNumber evidence="5">3.2.2.31</ecNumber>
    </recommendedName>
</protein>
<keyword evidence="8" id="KW-0227">DNA damage</keyword>
<evidence type="ECO:0000256" key="2">
    <source>
        <dbReference type="ARBA" id="ARBA00001966"/>
    </source>
</evidence>
<dbReference type="PROSITE" id="PS01155">
    <property type="entry name" value="ENDONUCLEASE_III_2"/>
    <property type="match status" value="1"/>
</dbReference>
<comment type="caution">
    <text evidence="15">The sequence shown here is derived from an EMBL/GenBank/DDBJ whole genome shotgun (WGS) entry which is preliminary data.</text>
</comment>
<dbReference type="Pfam" id="PF00730">
    <property type="entry name" value="HhH-GPD"/>
    <property type="match status" value="1"/>
</dbReference>
<dbReference type="GO" id="GO:0035485">
    <property type="term" value="F:adenine/guanine mispair binding"/>
    <property type="evidence" value="ECO:0007669"/>
    <property type="project" value="TreeGrafter"/>
</dbReference>
<keyword evidence="9" id="KW-0378">Hydrolase</keyword>
<dbReference type="GO" id="GO:0000701">
    <property type="term" value="F:purine-specific mismatch base pair DNA N-glycosylase activity"/>
    <property type="evidence" value="ECO:0007669"/>
    <property type="project" value="UniProtKB-EC"/>
</dbReference>
<dbReference type="Gene3D" id="1.10.340.30">
    <property type="entry name" value="Hypothetical protein, domain 2"/>
    <property type="match status" value="1"/>
</dbReference>
<evidence type="ECO:0000256" key="7">
    <source>
        <dbReference type="ARBA" id="ARBA00022723"/>
    </source>
</evidence>
<dbReference type="GO" id="GO:0046872">
    <property type="term" value="F:metal ion binding"/>
    <property type="evidence" value="ECO:0007669"/>
    <property type="project" value="UniProtKB-KW"/>
</dbReference>
<dbReference type="EMBL" id="DTGT01000102">
    <property type="protein sequence ID" value="HGH60273.1"/>
    <property type="molecule type" value="Genomic_DNA"/>
</dbReference>
<dbReference type="EC" id="3.2.2.31" evidence="5"/>
<sequence length="282" mass="32001">MKRLDPETVDKFRSTIRGYYVQHGRQLPWRATNDPYEIMVSEFMLQQTQVQRVAAKYHEFLRRFPNVESLAVADLADVLASWSGLGYNRRALALARTAKLLHTKFAGILPSSAEELARLPGIGPATAGAICAFAFNLPVVFVETNIRTVFIHFFFPDADAVHDREIAPLVEQTLDRADPRRWYYGLMDYGVMLKGQGSRVHAKSVHYRPQGKFDDSDRQIRGRLIRAVVLERASDVNHLLRIVSKDPRRTLKILDALIDEGFLRRSGDQISVAESAGHELRS</sequence>
<dbReference type="SMART" id="SM00478">
    <property type="entry name" value="ENDO3c"/>
    <property type="match status" value="1"/>
</dbReference>
<dbReference type="SUPFAM" id="SSF48150">
    <property type="entry name" value="DNA-glycosylase"/>
    <property type="match status" value="1"/>
</dbReference>
<dbReference type="PANTHER" id="PTHR42944:SF1">
    <property type="entry name" value="ADENINE DNA GLYCOSYLASE"/>
    <property type="match status" value="1"/>
</dbReference>
<dbReference type="GO" id="GO:0006284">
    <property type="term" value="P:base-excision repair"/>
    <property type="evidence" value="ECO:0007669"/>
    <property type="project" value="InterPro"/>
</dbReference>
<keyword evidence="10" id="KW-0408">Iron</keyword>
<dbReference type="InterPro" id="IPR011257">
    <property type="entry name" value="DNA_glycosylase"/>
</dbReference>
<evidence type="ECO:0000256" key="1">
    <source>
        <dbReference type="ARBA" id="ARBA00000843"/>
    </source>
</evidence>
<evidence type="ECO:0000256" key="8">
    <source>
        <dbReference type="ARBA" id="ARBA00022763"/>
    </source>
</evidence>
<reference evidence="15" key="1">
    <citation type="journal article" date="2020" name="mSystems">
        <title>Genome- and Community-Level Interaction Insights into Carbon Utilization and Element Cycling Functions of Hydrothermarchaeota in Hydrothermal Sediment.</title>
        <authorList>
            <person name="Zhou Z."/>
            <person name="Liu Y."/>
            <person name="Xu W."/>
            <person name="Pan J."/>
            <person name="Luo Z.H."/>
            <person name="Li M."/>
        </authorList>
    </citation>
    <scope>NUCLEOTIDE SEQUENCE [LARGE SCALE GENOMIC DNA]</scope>
    <source>
        <strain evidence="15">SpSt-769</strain>
    </source>
</reference>
<evidence type="ECO:0000256" key="9">
    <source>
        <dbReference type="ARBA" id="ARBA00022801"/>
    </source>
</evidence>
<evidence type="ECO:0000256" key="3">
    <source>
        <dbReference type="ARBA" id="ARBA00002933"/>
    </source>
</evidence>
<accession>A0A7C4ETY4</accession>